<dbReference type="Proteomes" id="UP000050277">
    <property type="component" value="Unassembled WGS sequence"/>
</dbReference>
<sequence>MRKKVARALFNDQQDEPASPPKLIRFGSTQSDQCSLYDAPAKFEQCLGCEYRRGSKGLGILCGHRFGLDPTYINGILTQIRDDEILPL</sequence>
<name>A0A0P6XYZ4_9CHLR</name>
<evidence type="ECO:0000313" key="2">
    <source>
        <dbReference type="Proteomes" id="UP000050277"/>
    </source>
</evidence>
<accession>A0A0P6XYZ4</accession>
<dbReference type="STRING" id="70996.SE18_16015"/>
<proteinExistence type="predicted"/>
<evidence type="ECO:0000313" key="1">
    <source>
        <dbReference type="EMBL" id="KPL85197.1"/>
    </source>
</evidence>
<dbReference type="AlphaFoldDB" id="A0A0P6XYZ4"/>
<dbReference type="RefSeq" id="WP_054535472.1">
    <property type="nucleotide sequence ID" value="NZ_LGKP01000025.1"/>
</dbReference>
<dbReference type="EMBL" id="LGKP01000025">
    <property type="protein sequence ID" value="KPL85197.1"/>
    <property type="molecule type" value="Genomic_DNA"/>
</dbReference>
<dbReference type="OrthoDB" id="9794026at2"/>
<reference evidence="1 2" key="1">
    <citation type="submission" date="2015-07" db="EMBL/GenBank/DDBJ databases">
        <title>Whole genome sequence of Herpetosiphon geysericola DSM 7119.</title>
        <authorList>
            <person name="Hemp J."/>
            <person name="Ward L.M."/>
            <person name="Pace L.A."/>
            <person name="Fischer W.W."/>
        </authorList>
    </citation>
    <scope>NUCLEOTIDE SEQUENCE [LARGE SCALE GENOMIC DNA]</scope>
    <source>
        <strain evidence="1 2">DSM 7119</strain>
    </source>
</reference>
<comment type="caution">
    <text evidence="1">The sequence shown here is derived from an EMBL/GenBank/DDBJ whole genome shotgun (WGS) entry which is preliminary data.</text>
</comment>
<organism evidence="1 2">
    <name type="scientific">Herpetosiphon geysericola</name>
    <dbReference type="NCBI Taxonomy" id="70996"/>
    <lineage>
        <taxon>Bacteria</taxon>
        <taxon>Bacillati</taxon>
        <taxon>Chloroflexota</taxon>
        <taxon>Chloroflexia</taxon>
        <taxon>Herpetosiphonales</taxon>
        <taxon>Herpetosiphonaceae</taxon>
        <taxon>Herpetosiphon</taxon>
    </lineage>
</organism>
<protein>
    <submittedName>
        <fullName evidence="1">Uncharacterized protein</fullName>
    </submittedName>
</protein>
<keyword evidence="2" id="KW-1185">Reference proteome</keyword>
<gene>
    <name evidence="1" type="ORF">SE18_16015</name>
</gene>